<evidence type="ECO:0000313" key="8">
    <source>
        <dbReference type="Proteomes" id="UP000243207"/>
    </source>
</evidence>
<organism evidence="7 8">
    <name type="scientific">Halopseudomonas xinjiangensis</name>
    <dbReference type="NCBI Taxonomy" id="487184"/>
    <lineage>
        <taxon>Bacteria</taxon>
        <taxon>Pseudomonadati</taxon>
        <taxon>Pseudomonadota</taxon>
        <taxon>Gammaproteobacteria</taxon>
        <taxon>Pseudomonadales</taxon>
        <taxon>Pseudomonadaceae</taxon>
        <taxon>Halopseudomonas</taxon>
    </lineage>
</organism>
<dbReference type="GO" id="GO:0005829">
    <property type="term" value="C:cytosol"/>
    <property type="evidence" value="ECO:0007669"/>
    <property type="project" value="TreeGrafter"/>
</dbReference>
<dbReference type="InterPro" id="IPR039255">
    <property type="entry name" value="YceD_bac"/>
</dbReference>
<feature type="region of interest" description="Disordered" evidence="6">
    <location>
        <begin position="138"/>
        <end position="174"/>
    </location>
</feature>
<protein>
    <recommendedName>
        <fullName evidence="3">Large ribosomal RNA subunit accumulation protein YceD</fullName>
    </recommendedName>
    <alternativeName>
        <fullName evidence="5">23S rRNA accumulation protein YceD</fullName>
    </alternativeName>
</protein>
<dbReference type="GO" id="GO:0042254">
    <property type="term" value="P:ribosome biogenesis"/>
    <property type="evidence" value="ECO:0007669"/>
    <property type="project" value="UniProtKB-KW"/>
</dbReference>
<evidence type="ECO:0000256" key="5">
    <source>
        <dbReference type="ARBA" id="ARBA00031841"/>
    </source>
</evidence>
<dbReference type="Proteomes" id="UP000243207">
    <property type="component" value="Chromosome I"/>
</dbReference>
<keyword evidence="8" id="KW-1185">Reference proteome</keyword>
<comment type="similarity">
    <text evidence="2">Belongs to the DUF177 domain family.</text>
</comment>
<accession>A0A1H1RMB2</accession>
<evidence type="ECO:0000256" key="2">
    <source>
        <dbReference type="ARBA" id="ARBA00010740"/>
    </source>
</evidence>
<evidence type="ECO:0000256" key="4">
    <source>
        <dbReference type="ARBA" id="ARBA00022517"/>
    </source>
</evidence>
<proteinExistence type="inferred from homology"/>
<sequence>MSGPIPAHIEPRRLVDRGIVLKGPVSAAKMSRLNALLAAPAGDIQVELEFGRDEQRIPMMGGHYQVDATLICQRCLEPVEIPLNSRCEVGFVENDEAARTLPRQYEPVILDDESLDLISLIEDELLLALPAVPMHPTGTCQHPPGFQSDDAGQPEEEASKPNPFSVLAKLKRDT</sequence>
<evidence type="ECO:0000256" key="6">
    <source>
        <dbReference type="SAM" id="MobiDB-lite"/>
    </source>
</evidence>
<dbReference type="Pfam" id="PF02620">
    <property type="entry name" value="YceD"/>
    <property type="match status" value="1"/>
</dbReference>
<dbReference type="PANTHER" id="PTHR38099">
    <property type="entry name" value="LARGE RIBOSOMAL RNA SUBUNIT ACCUMULATION PROTEIN YCED"/>
    <property type="match status" value="1"/>
</dbReference>
<dbReference type="InterPro" id="IPR003772">
    <property type="entry name" value="YceD"/>
</dbReference>
<dbReference type="PANTHER" id="PTHR38099:SF1">
    <property type="entry name" value="LARGE RIBOSOMAL RNA SUBUNIT ACCUMULATION PROTEIN YCED"/>
    <property type="match status" value="1"/>
</dbReference>
<comment type="function">
    <text evidence="1">Plays a role in synthesis, processing and/or stability of 23S rRNA.</text>
</comment>
<gene>
    <name evidence="7" type="ORF">SAMN05216421_1383</name>
</gene>
<evidence type="ECO:0000256" key="1">
    <source>
        <dbReference type="ARBA" id="ARBA00002868"/>
    </source>
</evidence>
<name>A0A1H1RMB2_9GAMM</name>
<dbReference type="STRING" id="487184.SAMN05216421_1383"/>
<dbReference type="EMBL" id="LT629736">
    <property type="protein sequence ID" value="SDS36119.1"/>
    <property type="molecule type" value="Genomic_DNA"/>
</dbReference>
<evidence type="ECO:0000256" key="3">
    <source>
        <dbReference type="ARBA" id="ARBA00015716"/>
    </source>
</evidence>
<evidence type="ECO:0000313" key="7">
    <source>
        <dbReference type="EMBL" id="SDS36119.1"/>
    </source>
</evidence>
<reference evidence="8" key="1">
    <citation type="submission" date="2016-10" db="EMBL/GenBank/DDBJ databases">
        <authorList>
            <person name="Varghese N."/>
            <person name="Submissions S."/>
        </authorList>
    </citation>
    <scope>NUCLEOTIDE SEQUENCE [LARGE SCALE GENOMIC DNA]</scope>
    <source>
        <strain evidence="8">NRRL B-51270</strain>
    </source>
</reference>
<dbReference type="AlphaFoldDB" id="A0A1H1RMB2"/>
<keyword evidence="4" id="KW-0690">Ribosome biogenesis</keyword>